<dbReference type="SUPFAM" id="SSF51445">
    <property type="entry name" value="(Trans)glycosidases"/>
    <property type="match status" value="1"/>
</dbReference>
<dbReference type="PIRSF" id="PIRSF001093">
    <property type="entry name" value="B-hxosamndse_ab_euk"/>
    <property type="match status" value="1"/>
</dbReference>
<dbReference type="GO" id="GO:0005886">
    <property type="term" value="C:plasma membrane"/>
    <property type="evidence" value="ECO:0007669"/>
    <property type="project" value="TreeGrafter"/>
</dbReference>
<evidence type="ECO:0000313" key="14">
    <source>
        <dbReference type="RefSeq" id="XP_018331703.1"/>
    </source>
</evidence>
<dbReference type="GO" id="GO:0005975">
    <property type="term" value="P:carbohydrate metabolic process"/>
    <property type="evidence" value="ECO:0007669"/>
    <property type="project" value="InterPro"/>
</dbReference>
<dbReference type="PANTHER" id="PTHR22600">
    <property type="entry name" value="BETA-HEXOSAMINIDASE"/>
    <property type="match status" value="1"/>
</dbReference>
<dbReference type="GO" id="GO:0030203">
    <property type="term" value="P:glycosaminoglycan metabolic process"/>
    <property type="evidence" value="ECO:0007669"/>
    <property type="project" value="TreeGrafter"/>
</dbReference>
<dbReference type="Pfam" id="PF00728">
    <property type="entry name" value="Glyco_hydro_20"/>
    <property type="match status" value="1"/>
</dbReference>
<feature type="domain" description="Beta-hexosaminidase eukaryotic type N-terminal" evidence="11">
    <location>
        <begin position="64"/>
        <end position="184"/>
    </location>
</feature>
<dbReference type="Gene3D" id="3.20.20.80">
    <property type="entry name" value="Glycosidases"/>
    <property type="match status" value="1"/>
</dbReference>
<dbReference type="Pfam" id="PF14845">
    <property type="entry name" value="Glycohydro_20b2"/>
    <property type="match status" value="1"/>
</dbReference>
<keyword evidence="5" id="KW-0325">Glycoprotein</keyword>
<evidence type="ECO:0000256" key="9">
    <source>
        <dbReference type="SAM" id="SignalP"/>
    </source>
</evidence>
<reference evidence="13 14" key="1">
    <citation type="submission" date="2025-04" db="UniProtKB">
        <authorList>
            <consortium name="RefSeq"/>
        </authorList>
    </citation>
    <scope>IDENTIFICATION</scope>
    <source>
        <tissue evidence="13 14">Entire body</tissue>
    </source>
</reference>
<evidence type="ECO:0000256" key="7">
    <source>
        <dbReference type="PIRNR" id="PIRNR001093"/>
    </source>
</evidence>
<keyword evidence="12" id="KW-1185">Reference proteome</keyword>
<evidence type="ECO:0000256" key="8">
    <source>
        <dbReference type="PIRSR" id="PIRSR001093-1"/>
    </source>
</evidence>
<dbReference type="STRING" id="224129.A0A1W4XGX0"/>
<dbReference type="PRINTS" id="PR00738">
    <property type="entry name" value="GLHYDRLASE20"/>
</dbReference>
<sequence length="596" mass="67384">MKDNWFFKLLIVSCSIWSATALNSAWRWECIGGFCQKRRINNSTETGAISLSVCQIFCSNNAALWPKPTGKVSVGNYLLPINANSIDIAGIAATAPSVSILRHAVQRLRQQTEQKGSAKARNKGGRAAFFYFDIADTSIVDPVLRIDESYSLFVSESSSGSLNVTIKAQNAFGARHAIETFGQLVVHDDLRDELVVPRDVEVEDAPVYTYRGLTLDTSRNFISVEAIKRNIDAMAASKLNRFHWHITDTHSFPFYSKSQPQLSKLGAYSPKKVYMPDQIEDIVEYARVRGVKVVPEFDAPAHVGEGWQDSGFVVCLNKQPWELYCVEPPCGQFDPTEDGLYDVLGDIYGDMFELFKPDIFHMGGDEISFSCWRSEEKILNWLNARGWNSSSEEENFTKLWNLFQTKAIAQLDFKAKTTLPIIMWTSELTRKENIQKYLPKDRYVIQVWTEGSDPQIKDLLDANYTLILSNYDALYLDCGFAGWVAGGNNWCSPYIGWQKVYSNSPYNISAGRTDQILGSSAALWTEQVDDSSVDGRFWPRAAALAEILWSEPKTTWREAEPRILIHRERLVRDTGVNAEALEPEWCLQNENNCPQN</sequence>
<dbReference type="InterPro" id="IPR025705">
    <property type="entry name" value="Beta_hexosaminidase_sua/sub"/>
</dbReference>
<protein>
    <recommendedName>
        <fullName evidence="7">Beta-hexosaminidase</fullName>
        <ecNumber evidence="7">3.2.1.52</ecNumber>
    </recommendedName>
</protein>
<dbReference type="InterPro" id="IPR029018">
    <property type="entry name" value="Hex-like_dom2"/>
</dbReference>
<dbReference type="PANTHER" id="PTHR22600:SF26">
    <property type="entry name" value="BETA-N-ACETYLHEXOSAMINIDASE"/>
    <property type="match status" value="1"/>
</dbReference>
<evidence type="ECO:0000256" key="3">
    <source>
        <dbReference type="ARBA" id="ARBA00022729"/>
    </source>
</evidence>
<dbReference type="InterPro" id="IPR015883">
    <property type="entry name" value="Glyco_hydro_20_cat"/>
</dbReference>
<evidence type="ECO:0000256" key="1">
    <source>
        <dbReference type="ARBA" id="ARBA00001231"/>
    </source>
</evidence>
<proteinExistence type="inferred from homology"/>
<evidence type="ECO:0000256" key="2">
    <source>
        <dbReference type="ARBA" id="ARBA00006285"/>
    </source>
</evidence>
<dbReference type="FunFam" id="3.20.20.80:FF:000063">
    <property type="entry name" value="Beta-hexosaminidase"/>
    <property type="match status" value="1"/>
</dbReference>
<dbReference type="CDD" id="cd06562">
    <property type="entry name" value="GH20_HexA_HexB-like"/>
    <property type="match status" value="1"/>
</dbReference>
<dbReference type="EC" id="3.2.1.52" evidence="7"/>
<evidence type="ECO:0000259" key="11">
    <source>
        <dbReference type="Pfam" id="PF14845"/>
    </source>
</evidence>
<keyword evidence="3 9" id="KW-0732">Signal</keyword>
<dbReference type="InterPro" id="IPR017853">
    <property type="entry name" value="GH"/>
</dbReference>
<comment type="catalytic activity">
    <reaction evidence="1 7">
        <text>Hydrolysis of terminal non-reducing N-acetyl-D-hexosamine residues in N-acetyl-beta-D-hexosaminides.</text>
        <dbReference type="EC" id="3.2.1.52"/>
    </reaction>
</comment>
<evidence type="ECO:0000256" key="4">
    <source>
        <dbReference type="ARBA" id="ARBA00022801"/>
    </source>
</evidence>
<gene>
    <name evidence="13 14" type="primary">LOC108741390</name>
</gene>
<dbReference type="KEGG" id="apln:108741390"/>
<name>A0A1W4XGX0_AGRPL</name>
<evidence type="ECO:0000313" key="13">
    <source>
        <dbReference type="RefSeq" id="XP_018331702.1"/>
    </source>
</evidence>
<organism evidence="12 14">
    <name type="scientific">Agrilus planipennis</name>
    <name type="common">Emerald ash borer</name>
    <name type="synonym">Agrilus marcopoli</name>
    <dbReference type="NCBI Taxonomy" id="224129"/>
    <lineage>
        <taxon>Eukaryota</taxon>
        <taxon>Metazoa</taxon>
        <taxon>Ecdysozoa</taxon>
        <taxon>Arthropoda</taxon>
        <taxon>Hexapoda</taxon>
        <taxon>Insecta</taxon>
        <taxon>Pterygota</taxon>
        <taxon>Neoptera</taxon>
        <taxon>Endopterygota</taxon>
        <taxon>Coleoptera</taxon>
        <taxon>Polyphaga</taxon>
        <taxon>Elateriformia</taxon>
        <taxon>Buprestoidea</taxon>
        <taxon>Buprestidae</taxon>
        <taxon>Agrilinae</taxon>
        <taxon>Agrilus</taxon>
    </lineage>
</organism>
<evidence type="ECO:0000313" key="12">
    <source>
        <dbReference type="Proteomes" id="UP000192223"/>
    </source>
</evidence>
<dbReference type="RefSeq" id="XP_018331702.1">
    <property type="nucleotide sequence ID" value="XM_018476200.1"/>
</dbReference>
<dbReference type="RefSeq" id="XP_018331703.1">
    <property type="nucleotide sequence ID" value="XM_018476201.1"/>
</dbReference>
<dbReference type="GeneID" id="108741390"/>
<keyword evidence="6 7" id="KW-0326">Glycosidase</keyword>
<evidence type="ECO:0000256" key="5">
    <source>
        <dbReference type="ARBA" id="ARBA00023180"/>
    </source>
</evidence>
<dbReference type="Proteomes" id="UP000192223">
    <property type="component" value="Unplaced"/>
</dbReference>
<feature type="domain" description="Glycoside hydrolase family 20 catalytic" evidence="10">
    <location>
        <begin position="208"/>
        <end position="551"/>
    </location>
</feature>
<comment type="similarity">
    <text evidence="2 7">Belongs to the glycosyl hydrolase 20 family.</text>
</comment>
<feature type="active site" description="Proton donor" evidence="8">
    <location>
        <position position="366"/>
    </location>
</feature>
<dbReference type="OrthoDB" id="428480at2759"/>
<evidence type="ECO:0000259" key="10">
    <source>
        <dbReference type="Pfam" id="PF00728"/>
    </source>
</evidence>
<dbReference type="SUPFAM" id="SSF55545">
    <property type="entry name" value="beta-N-acetylhexosaminidase-like domain"/>
    <property type="match status" value="1"/>
</dbReference>
<dbReference type="CTD" id="38528"/>
<dbReference type="GO" id="GO:0016231">
    <property type="term" value="F:beta-N-acetylglucosaminidase activity"/>
    <property type="evidence" value="ECO:0007669"/>
    <property type="project" value="TreeGrafter"/>
</dbReference>
<dbReference type="InterPro" id="IPR029019">
    <property type="entry name" value="HEX_eukaryotic_N"/>
</dbReference>
<evidence type="ECO:0000256" key="6">
    <source>
        <dbReference type="ARBA" id="ARBA00023295"/>
    </source>
</evidence>
<keyword evidence="4 7" id="KW-0378">Hydrolase</keyword>
<dbReference type="AlphaFoldDB" id="A0A1W4XGX0"/>
<dbReference type="Gene3D" id="3.30.379.10">
    <property type="entry name" value="Chitobiase/beta-hexosaminidase domain 2-like"/>
    <property type="match status" value="1"/>
</dbReference>
<feature type="signal peptide" evidence="9">
    <location>
        <begin position="1"/>
        <end position="21"/>
    </location>
</feature>
<accession>A0A1W4XGX0</accession>
<feature type="chain" id="PRO_5010817885" description="Beta-hexosaminidase" evidence="9">
    <location>
        <begin position="22"/>
        <end position="596"/>
    </location>
</feature>